<keyword evidence="2" id="KW-1185">Reference proteome</keyword>
<organism evidence="1 2">
    <name type="scientific">Thioalkalivibrio halophilus</name>
    <dbReference type="NCBI Taxonomy" id="252474"/>
    <lineage>
        <taxon>Bacteria</taxon>
        <taxon>Pseudomonadati</taxon>
        <taxon>Pseudomonadota</taxon>
        <taxon>Gammaproteobacteria</taxon>
        <taxon>Chromatiales</taxon>
        <taxon>Ectothiorhodospiraceae</taxon>
        <taxon>Thioalkalivibrio</taxon>
    </lineage>
</organism>
<protein>
    <submittedName>
        <fullName evidence="1">Uncharacterized protein</fullName>
    </submittedName>
</protein>
<gene>
    <name evidence="1" type="ORF">B1A74_12030</name>
</gene>
<reference evidence="1 2" key="1">
    <citation type="submission" date="2017-02" db="EMBL/GenBank/DDBJ databases">
        <title>Genomic diversity within the haloalkaliphilic genus Thioalkalivibrio.</title>
        <authorList>
            <person name="Ahn A.-C."/>
            <person name="Meier-Kolthoff J."/>
            <person name="Overmars L."/>
            <person name="Richter M."/>
            <person name="Woyke T."/>
            <person name="Sorokin D.Y."/>
            <person name="Muyzer G."/>
        </authorList>
    </citation>
    <scope>NUCLEOTIDE SEQUENCE [LARGE SCALE GENOMIC DNA]</scope>
    <source>
        <strain evidence="1 2">HL17</strain>
    </source>
</reference>
<evidence type="ECO:0000313" key="1">
    <source>
        <dbReference type="EMBL" id="OOC09224.1"/>
    </source>
</evidence>
<name>A0A1V2ZVS9_9GAMM</name>
<dbReference type="STRING" id="252474.B1A74_12030"/>
<evidence type="ECO:0000313" key="2">
    <source>
        <dbReference type="Proteomes" id="UP000189177"/>
    </source>
</evidence>
<dbReference type="OrthoDB" id="9816539at2"/>
<dbReference type="EMBL" id="MUZR01000056">
    <property type="protein sequence ID" value="OOC09224.1"/>
    <property type="molecule type" value="Genomic_DNA"/>
</dbReference>
<dbReference type="AlphaFoldDB" id="A0A1V2ZVS9"/>
<comment type="caution">
    <text evidence="1">The sequence shown here is derived from an EMBL/GenBank/DDBJ whole genome shotgun (WGS) entry which is preliminary data.</text>
</comment>
<proteinExistence type="predicted"/>
<dbReference type="Proteomes" id="UP000189177">
    <property type="component" value="Unassembled WGS sequence"/>
</dbReference>
<sequence>MGKSGHNGNGSGIPPVDDIRRAVEQMMNTGQAPIREAVEQIIAEEVAAFEAEGIDDFHGLNSDQMHRLLYHPFDSPELVTFGDGLRERPDSPAFRLLEVIAEACRGNGIKLTPKGNLPRAIVSEAREALDESGFAYRRSFYPGTIRNEEDLDELHALRVVADIGRFTRKYRGRLKLVRAVEKQFDTGDWAGLFTRLLRVYCQEFNWAYRDGYPELPIVQMSFLFTLYLLHVHGHEPRPVSWYEVQFLNAFPMAESEVNEQPSYWDRDPATYAERQAKKAWSLRSIERFACFFGLVTLEAAPETRDPLAPMGDYRVRALPLLDQAIGWKEAVRRC</sequence>
<accession>A0A1V2ZVS9</accession>
<dbReference type="RefSeq" id="WP_024329381.1">
    <property type="nucleotide sequence ID" value="NZ_MUZR01000056.1"/>
</dbReference>